<comment type="caution">
    <text evidence="2">The sequence shown here is derived from an EMBL/GenBank/DDBJ whole genome shotgun (WGS) entry which is preliminary data.</text>
</comment>
<evidence type="ECO:0000313" key="2">
    <source>
        <dbReference type="EMBL" id="TVY50802.1"/>
    </source>
</evidence>
<dbReference type="AlphaFoldDB" id="A0A7D8UKG8"/>
<gene>
    <name evidence="2" type="primary">ustS_0</name>
    <name evidence="2" type="ORF">LCER1_G008263</name>
</gene>
<dbReference type="GO" id="GO:0016740">
    <property type="term" value="F:transferase activity"/>
    <property type="evidence" value="ECO:0007669"/>
    <property type="project" value="UniProtKB-KW"/>
</dbReference>
<dbReference type="InterPro" id="IPR004045">
    <property type="entry name" value="Glutathione_S-Trfase_N"/>
</dbReference>
<accession>A0A7D8UKG8</accession>
<dbReference type="PANTHER" id="PTHR43968">
    <property type="match status" value="1"/>
</dbReference>
<keyword evidence="2" id="KW-0808">Transferase</keyword>
<dbReference type="InterPro" id="IPR036249">
    <property type="entry name" value="Thioredoxin-like_sf"/>
</dbReference>
<reference evidence="2 3" key="1">
    <citation type="submission" date="2018-05" db="EMBL/GenBank/DDBJ databases">
        <title>Whole genome sequencing for identification of molecular markers to develop diagnostic detection tools for the regulated plant pathogen Lachnellula willkommii.</title>
        <authorList>
            <person name="Giroux E."/>
            <person name="Bilodeau G."/>
        </authorList>
    </citation>
    <scope>NUCLEOTIDE SEQUENCE [LARGE SCALE GENOMIC DNA]</scope>
    <source>
        <strain evidence="2 3">CBS 625.97</strain>
    </source>
</reference>
<dbReference type="GO" id="GO:0005737">
    <property type="term" value="C:cytoplasm"/>
    <property type="evidence" value="ECO:0007669"/>
    <property type="project" value="TreeGrafter"/>
</dbReference>
<feature type="domain" description="GST N-terminal" evidence="1">
    <location>
        <begin position="9"/>
        <end position="99"/>
    </location>
</feature>
<organism evidence="2 3">
    <name type="scientific">Lachnellula cervina</name>
    <dbReference type="NCBI Taxonomy" id="1316786"/>
    <lineage>
        <taxon>Eukaryota</taxon>
        <taxon>Fungi</taxon>
        <taxon>Dikarya</taxon>
        <taxon>Ascomycota</taxon>
        <taxon>Pezizomycotina</taxon>
        <taxon>Leotiomycetes</taxon>
        <taxon>Helotiales</taxon>
        <taxon>Lachnaceae</taxon>
        <taxon>Lachnellula</taxon>
    </lineage>
</organism>
<dbReference type="SUPFAM" id="SSF47616">
    <property type="entry name" value="GST C-terminal domain-like"/>
    <property type="match status" value="1"/>
</dbReference>
<evidence type="ECO:0000259" key="1">
    <source>
        <dbReference type="PROSITE" id="PS50404"/>
    </source>
</evidence>
<dbReference type="InterPro" id="IPR054416">
    <property type="entry name" value="GST_UstS-like_C"/>
</dbReference>
<dbReference type="Pfam" id="PF13409">
    <property type="entry name" value="GST_N_2"/>
    <property type="match status" value="1"/>
</dbReference>
<keyword evidence="3" id="KW-1185">Reference proteome</keyword>
<dbReference type="Pfam" id="PF22041">
    <property type="entry name" value="GST_C_7"/>
    <property type="match status" value="1"/>
</dbReference>
<protein>
    <submittedName>
        <fullName evidence="2">Glutathione S-transferase-like protein ustS</fullName>
    </submittedName>
</protein>
<proteinExistence type="predicted"/>
<dbReference type="Gene3D" id="3.40.30.10">
    <property type="entry name" value="Glutaredoxin"/>
    <property type="match status" value="1"/>
</dbReference>
<evidence type="ECO:0000313" key="3">
    <source>
        <dbReference type="Proteomes" id="UP000481288"/>
    </source>
</evidence>
<dbReference type="InterPro" id="IPR050983">
    <property type="entry name" value="GST_Omega/HSP26"/>
</dbReference>
<dbReference type="PROSITE" id="PS50404">
    <property type="entry name" value="GST_NTER"/>
    <property type="match status" value="1"/>
</dbReference>
<dbReference type="CDD" id="cd03038">
    <property type="entry name" value="GST_N_etherase_LigE"/>
    <property type="match status" value="1"/>
</dbReference>
<dbReference type="EMBL" id="QGMG01000999">
    <property type="protein sequence ID" value="TVY50802.1"/>
    <property type="molecule type" value="Genomic_DNA"/>
</dbReference>
<dbReference type="PANTHER" id="PTHR43968:SF6">
    <property type="entry name" value="GLUTATHIONE S-TRANSFERASE OMEGA"/>
    <property type="match status" value="1"/>
</dbReference>
<dbReference type="OrthoDB" id="4951845at2759"/>
<dbReference type="InterPro" id="IPR036282">
    <property type="entry name" value="Glutathione-S-Trfase_C_sf"/>
</dbReference>
<dbReference type="Proteomes" id="UP000481288">
    <property type="component" value="Unassembled WGS sequence"/>
</dbReference>
<sequence>MSKLTLYDLPSKGHCRCWSLNPWKTRLALNFKNIDYKTEWIEYPDIASRLSPHVAPNPKTDSPSWAAYTIPAVQFPDSTYIMESQAIAERLEKDYPTPSLHLDCPFLPKVQALLPEILKPLGGLWQPAVPNNLLNPSSKEYFERTRAERLGKSLTQFAQESGGEEAWVAALPKLKELGGLLKGKGGPFVLGKTPAYADFVIVGWLQFFKAIDEKLFERVVSVEPAFGTLYDASKQWVERDDH</sequence>
<name>A0A7D8UKG8_9HELO</name>
<dbReference type="SUPFAM" id="SSF52833">
    <property type="entry name" value="Thioredoxin-like"/>
    <property type="match status" value="1"/>
</dbReference>
<dbReference type="Gene3D" id="1.20.1050.10">
    <property type="match status" value="1"/>
</dbReference>